<dbReference type="GO" id="GO:0010133">
    <property type="term" value="P:L-proline catabolic process to L-glutamate"/>
    <property type="evidence" value="ECO:0007669"/>
    <property type="project" value="UniProtKB-UniRule"/>
</dbReference>
<keyword evidence="5" id="KW-0678">Repressor</keyword>
<dbReference type="PROSITE" id="PS00070">
    <property type="entry name" value="ALDEHYDE_DEHYDR_CYS"/>
    <property type="match status" value="1"/>
</dbReference>
<comment type="catalytic activity">
    <reaction evidence="4 5">
        <text>L-glutamate 5-semialdehyde + NAD(+) + H2O = L-glutamate + NADH + 2 H(+)</text>
        <dbReference type="Rhea" id="RHEA:30235"/>
        <dbReference type="ChEBI" id="CHEBI:15377"/>
        <dbReference type="ChEBI" id="CHEBI:15378"/>
        <dbReference type="ChEBI" id="CHEBI:29985"/>
        <dbReference type="ChEBI" id="CHEBI:57540"/>
        <dbReference type="ChEBI" id="CHEBI:57945"/>
        <dbReference type="ChEBI" id="CHEBI:58066"/>
        <dbReference type="EC" id="1.2.1.88"/>
    </reaction>
</comment>
<dbReference type="SUPFAM" id="SSF51730">
    <property type="entry name" value="FAD-linked oxidoreductase"/>
    <property type="match status" value="1"/>
</dbReference>
<comment type="caution">
    <text evidence="10">The sequence shown here is derived from an EMBL/GenBank/DDBJ whole genome shotgun (WGS) entry which is preliminary data.</text>
</comment>
<feature type="domain" description="Aldehyde dehydrogenase" evidence="7">
    <location>
        <begin position="548"/>
        <end position="973"/>
    </location>
</feature>
<evidence type="ECO:0000256" key="2">
    <source>
        <dbReference type="ARBA" id="ARBA00023002"/>
    </source>
</evidence>
<evidence type="ECO:0000256" key="3">
    <source>
        <dbReference type="ARBA" id="ARBA00023027"/>
    </source>
</evidence>
<dbReference type="InterPro" id="IPR050485">
    <property type="entry name" value="Proline_metab_enzyme"/>
</dbReference>
<dbReference type="InterPro" id="IPR029041">
    <property type="entry name" value="FAD-linked_oxidoreductase-like"/>
</dbReference>
<dbReference type="GO" id="GO:0003842">
    <property type="term" value="F:L-glutamate gamma-semialdehyde dehydrogenase activity"/>
    <property type="evidence" value="ECO:0007669"/>
    <property type="project" value="UniProtKB-UniRule"/>
</dbReference>
<evidence type="ECO:0000313" key="11">
    <source>
        <dbReference type="Proteomes" id="UP000251075"/>
    </source>
</evidence>
<keyword evidence="5" id="KW-0238">DNA-binding</keyword>
<dbReference type="NCBIfam" id="TIGR01238">
    <property type="entry name" value="D1pyr5carbox3"/>
    <property type="match status" value="1"/>
</dbReference>
<dbReference type="InterPro" id="IPR005933">
    <property type="entry name" value="PutA_C"/>
</dbReference>
<evidence type="ECO:0000313" key="10">
    <source>
        <dbReference type="EMBL" id="RAU22550.1"/>
    </source>
</evidence>
<comment type="cofactor">
    <cofactor evidence="5">
        <name>FAD</name>
        <dbReference type="ChEBI" id="CHEBI:57692"/>
    </cofactor>
</comment>
<keyword evidence="11" id="KW-1185">Reference proteome</keyword>
<dbReference type="EC" id="1.5.5.2" evidence="5"/>
<dbReference type="Proteomes" id="UP000251075">
    <property type="component" value="Unassembled WGS sequence"/>
</dbReference>
<dbReference type="GO" id="GO:0004657">
    <property type="term" value="F:proline dehydrogenase activity"/>
    <property type="evidence" value="ECO:0007669"/>
    <property type="project" value="UniProtKB-UniRule"/>
</dbReference>
<keyword evidence="5" id="KW-0285">Flavoprotein</keyword>
<sequence>MILASAFARDPGRTAIRQMKAADEPSLVRVLARAVPLTADQRARVLSTARELAETARHHHPHLLDLDGFLAEYRLSTPEGVTLMCLAEALLRIPDSGTQDLLIKDKIGSAHWEDHLGHSPSAFVNASTWALMFGAGLVRLDHDSPVNAARSLVGRLGDAMVRRALISAMGVLGRQFVMGRAMDEALATAEGWEAKGYRHSFDMLGEAARTEDAARHYAGAYADAIARVGHVSAGRGPLLGPGISVKLSALHPRYEMAQRDRVLAELTPRLLELCHLARSVNIGLTVDAEEADRLDLSLDIIAAVLADPALSGWEGFGLAVQAYQKRARVLIAWLADQARSTSRRLMVRLVKGAYWDSEIKRAQERGLSGYPVFTTKAATDISYLACAADLLAAPDAFYPQFATHNAHTMAAVMEMAGERKDWEFQRLHGMGEALYHHLVPMHSCRTYAPVGSHEDLLPYLVRRLLENGANTSFVNRLSDASLPVERLVSDPLDDLPRGGAIPLPRDLFPGRRNSAGLDLADPAELMALDQSLGNRPLPPLPASDPPTQAIAQALAAFPAWDGIGADARAVLLERAADLFEEHRAALMHLAIVEAGKTITDALAEVREAVDFLRFYAAESRRLLGAATPLPGPVGERNLLTLHGRGVFVCISPWNFPLAIFTGQVAAALACGNCVVAKPAQQTPRMAAEAVRLLYRAGVPRDVLHLCIGGPDTGAVLVEHPDVAGVAFTGSTATARRIHRALAAKDGPIVPLIAETGGINAMIVDSSAQPDQVLIDVMESAFRSAGQRCSALRALLIQREAWVKLEPMLAGALREVVVGNPALLSTDVGPVIDGEAIERLHAHARRLDGHARLVARAPGGEGGLFFAPRAYEIAELTMPESEVFGPILHVAPWRSDQLDAAIDAVNATGYGLTLGIHSRVDATINHILARTRVGNVYVNRSMIGAVVGSQPFGGRGLSGTGPKAGGPNSLSRYATEHCVSINTAALGGDAALLAAQTR</sequence>
<accession>A0A364NZX9</accession>
<dbReference type="AlphaFoldDB" id="A0A364NZX9"/>
<comment type="pathway">
    <text evidence="1 5">Amino-acid degradation; L-proline degradation into L-glutamate; L-glutamate from L-proline: step 2/2.</text>
</comment>
<dbReference type="Gene3D" id="1.20.5.460">
    <property type="entry name" value="Single helix bin"/>
    <property type="match status" value="1"/>
</dbReference>
<dbReference type="PANTHER" id="PTHR42862">
    <property type="entry name" value="DELTA-1-PYRROLINE-5-CARBOXYLATE DEHYDROGENASE 1, ISOFORM A-RELATED"/>
    <property type="match status" value="1"/>
</dbReference>
<dbReference type="InterPro" id="IPR024082">
    <property type="entry name" value="PRODH_PutA_dom_II"/>
</dbReference>
<keyword evidence="2 5" id="KW-0560">Oxidoreductase</keyword>
<dbReference type="EMBL" id="PGTO01000004">
    <property type="protein sequence ID" value="RAU22550.1"/>
    <property type="molecule type" value="Genomic_DNA"/>
</dbReference>
<comment type="similarity">
    <text evidence="5">In the N-terminal section; belongs to the proline dehydrogenase family.</text>
</comment>
<feature type="domain" description="Proline dehydrogenase PutA" evidence="9">
    <location>
        <begin position="66"/>
        <end position="176"/>
    </location>
</feature>
<dbReference type="Gene3D" id="3.40.309.10">
    <property type="entry name" value="Aldehyde Dehydrogenase, Chain A, domain 2"/>
    <property type="match status" value="1"/>
</dbReference>
<comment type="pathway">
    <text evidence="5">Amino-acid degradation; L-proline degradation into L-glutamate; L-glutamate from L-proline: step 1/2.</text>
</comment>
<dbReference type="InterPro" id="IPR015590">
    <property type="entry name" value="Aldehyde_DH_dom"/>
</dbReference>
<evidence type="ECO:0000259" key="9">
    <source>
        <dbReference type="Pfam" id="PF14850"/>
    </source>
</evidence>
<comment type="function">
    <text evidence="5">Oxidizes proline to glutamate for use as a carbon and nitrogen source.</text>
</comment>
<dbReference type="Pfam" id="PF00171">
    <property type="entry name" value="Aldedh"/>
    <property type="match status" value="1"/>
</dbReference>
<evidence type="ECO:0000259" key="8">
    <source>
        <dbReference type="Pfam" id="PF01619"/>
    </source>
</evidence>
<dbReference type="SUPFAM" id="SSF53720">
    <property type="entry name" value="ALDH-like"/>
    <property type="match status" value="1"/>
</dbReference>
<proteinExistence type="inferred from homology"/>
<comment type="similarity">
    <text evidence="5">In the C-terminal section; belongs to the aldehyde dehydrogenase family.</text>
</comment>
<keyword evidence="5" id="KW-0642">Proline metabolism</keyword>
<dbReference type="InterPro" id="IPR024089">
    <property type="entry name" value="PRODH_PutA_dom_I/II"/>
</dbReference>
<dbReference type="Pfam" id="PF14850">
    <property type="entry name" value="Pro_dh-DNA_bdg"/>
    <property type="match status" value="1"/>
</dbReference>
<keyword evidence="5" id="KW-0804">Transcription</keyword>
<feature type="domain" description="Proline dehydrogenase" evidence="8">
    <location>
        <begin position="186"/>
        <end position="476"/>
    </location>
</feature>
<keyword evidence="3 5" id="KW-0520">NAD</keyword>
<gene>
    <name evidence="10" type="ORF">CU669_07620</name>
</gene>
<evidence type="ECO:0000256" key="4">
    <source>
        <dbReference type="ARBA" id="ARBA00048142"/>
    </source>
</evidence>
<dbReference type="EC" id="1.2.1.88" evidence="5"/>
<dbReference type="PIRSF" id="PIRSF000197">
    <property type="entry name" value="Bifunct_PutA"/>
    <property type="match status" value="1"/>
</dbReference>
<dbReference type="InterPro" id="IPR016161">
    <property type="entry name" value="Ald_DH/histidinol_DH"/>
</dbReference>
<evidence type="ECO:0000259" key="7">
    <source>
        <dbReference type="Pfam" id="PF00171"/>
    </source>
</evidence>
<protein>
    <recommendedName>
        <fullName evidence="5">Bifunctional protein PutA</fullName>
    </recommendedName>
    <domain>
        <recommendedName>
            <fullName evidence="5">Proline dehydrogenase</fullName>
            <ecNumber evidence="5">1.5.5.2</ecNumber>
        </recommendedName>
        <alternativeName>
            <fullName evidence="5">Proline oxidase</fullName>
        </alternativeName>
    </domain>
    <domain>
        <recommendedName>
            <fullName evidence="5">Delta-1-pyrroline-5-carboxylate dehydrogenase</fullName>
            <shortName evidence="5">P5C dehydrogenase</shortName>
            <ecNumber evidence="5">1.2.1.88</ecNumber>
        </recommendedName>
        <alternativeName>
            <fullName evidence="5">L-glutamate gamma-semialdehyde dehydrogenase</fullName>
        </alternativeName>
    </domain>
</protein>
<dbReference type="SUPFAM" id="SSF81935">
    <property type="entry name" value="N-terminal domain of bifunctional PutA protein"/>
    <property type="match status" value="1"/>
</dbReference>
<feature type="active site" evidence="6">
    <location>
        <position position="788"/>
    </location>
</feature>
<keyword evidence="5" id="KW-0274">FAD</keyword>
<evidence type="ECO:0000256" key="5">
    <source>
        <dbReference type="PIRNR" id="PIRNR000197"/>
    </source>
</evidence>
<dbReference type="Gene3D" id="3.40.605.10">
    <property type="entry name" value="Aldehyde Dehydrogenase, Chain A, domain 1"/>
    <property type="match status" value="1"/>
</dbReference>
<dbReference type="InterPro" id="IPR002872">
    <property type="entry name" value="Proline_DH_dom"/>
</dbReference>
<comment type="catalytic activity">
    <reaction evidence="5">
        <text>L-proline + a quinone = (S)-1-pyrroline-5-carboxylate + a quinol + H(+)</text>
        <dbReference type="Rhea" id="RHEA:23784"/>
        <dbReference type="ChEBI" id="CHEBI:15378"/>
        <dbReference type="ChEBI" id="CHEBI:17388"/>
        <dbReference type="ChEBI" id="CHEBI:24646"/>
        <dbReference type="ChEBI" id="CHEBI:60039"/>
        <dbReference type="ChEBI" id="CHEBI:132124"/>
        <dbReference type="EC" id="1.5.5.2"/>
    </reaction>
</comment>
<name>A0A364NZX9_9PROT</name>
<dbReference type="RefSeq" id="WP_112143320.1">
    <property type="nucleotide sequence ID" value="NZ_PGTO01000004.1"/>
</dbReference>
<organism evidence="10 11">
    <name type="scientific">Paramagnetospirillum kuznetsovii</name>
    <dbReference type="NCBI Taxonomy" id="2053833"/>
    <lineage>
        <taxon>Bacteria</taxon>
        <taxon>Pseudomonadati</taxon>
        <taxon>Pseudomonadota</taxon>
        <taxon>Alphaproteobacteria</taxon>
        <taxon>Rhodospirillales</taxon>
        <taxon>Magnetospirillaceae</taxon>
        <taxon>Paramagnetospirillum</taxon>
    </lineage>
</organism>
<dbReference type="Pfam" id="PF01619">
    <property type="entry name" value="Pro_dh"/>
    <property type="match status" value="1"/>
</dbReference>
<dbReference type="InterPro" id="IPR025703">
    <property type="entry name" value="Bifunct_PutA"/>
</dbReference>
<dbReference type="Gene3D" id="3.20.20.220">
    <property type="match status" value="1"/>
</dbReference>
<dbReference type="InterPro" id="IPR016163">
    <property type="entry name" value="Ald_DH_C"/>
</dbReference>
<dbReference type="GO" id="GO:0003700">
    <property type="term" value="F:DNA-binding transcription factor activity"/>
    <property type="evidence" value="ECO:0007669"/>
    <property type="project" value="InterPro"/>
</dbReference>
<dbReference type="GO" id="GO:0009898">
    <property type="term" value="C:cytoplasmic side of plasma membrane"/>
    <property type="evidence" value="ECO:0007669"/>
    <property type="project" value="TreeGrafter"/>
</dbReference>
<dbReference type="CDD" id="cd07125">
    <property type="entry name" value="ALDH_PutA-P5CDH"/>
    <property type="match status" value="1"/>
</dbReference>
<evidence type="ECO:0000256" key="6">
    <source>
        <dbReference type="PIRSR" id="PIRSR000197-1"/>
    </source>
</evidence>
<dbReference type="UniPathway" id="UPA00261">
    <property type="reaction ID" value="UER00373"/>
</dbReference>
<dbReference type="GO" id="GO:0003677">
    <property type="term" value="F:DNA binding"/>
    <property type="evidence" value="ECO:0007669"/>
    <property type="project" value="UniProtKB-KW"/>
</dbReference>
<dbReference type="InterPro" id="IPR016162">
    <property type="entry name" value="Ald_DH_N"/>
</dbReference>
<dbReference type="PANTHER" id="PTHR42862:SF1">
    <property type="entry name" value="DELTA-1-PYRROLINE-5-CARBOXYLATE DEHYDROGENASE 2, ISOFORM A-RELATED"/>
    <property type="match status" value="1"/>
</dbReference>
<dbReference type="OrthoDB" id="9812625at2"/>
<dbReference type="InterPro" id="IPR016160">
    <property type="entry name" value="Ald_DH_CS_CYS"/>
</dbReference>
<reference evidence="10 11" key="1">
    <citation type="submission" date="2017-11" db="EMBL/GenBank/DDBJ databases">
        <title>Draft genome sequence of magnetotactic bacterium Magnetospirillum kuznetsovii LBB-42.</title>
        <authorList>
            <person name="Grouzdev D.S."/>
            <person name="Rysina M.S."/>
            <person name="Baslerov R.V."/>
            <person name="Koziaeva V."/>
        </authorList>
    </citation>
    <scope>NUCLEOTIDE SEQUENCE [LARGE SCALE GENOMIC DNA]</scope>
    <source>
        <strain evidence="10 11">LBB-42</strain>
    </source>
</reference>
<evidence type="ECO:0000256" key="1">
    <source>
        <dbReference type="ARBA" id="ARBA00004786"/>
    </source>
</evidence>
<keyword evidence="5" id="KW-0805">Transcription regulation</keyword>
<feature type="active site" evidence="6">
    <location>
        <position position="754"/>
    </location>
</feature>